<dbReference type="Proteomes" id="UP000029859">
    <property type="component" value="Unassembled WGS sequence"/>
</dbReference>
<accession>A0A099T4Q1</accession>
<evidence type="ECO:0000313" key="3">
    <source>
        <dbReference type="Proteomes" id="UP000029859"/>
    </source>
</evidence>
<reference evidence="2 3" key="1">
    <citation type="submission" date="2014-09" db="EMBL/GenBank/DDBJ databases">
        <title>Draft genome sequence of an obligately methylotrophic methanogen, Methanococcoides methylutens, isolated from marine sediment.</title>
        <authorList>
            <person name="Guan Y."/>
            <person name="Ngugi D.K."/>
            <person name="Blom J."/>
            <person name="Ali S."/>
            <person name="Ferry J.G."/>
            <person name="Stingl U."/>
        </authorList>
    </citation>
    <scope>NUCLEOTIDE SEQUENCE [LARGE SCALE GENOMIC DNA]</scope>
    <source>
        <strain evidence="2 3">DSM 2657</strain>
    </source>
</reference>
<keyword evidence="1" id="KW-0175">Coiled coil</keyword>
<proteinExistence type="predicted"/>
<dbReference type="AlphaFoldDB" id="A0A099T4Q1"/>
<gene>
    <name evidence="2" type="ORF">LI82_03530</name>
</gene>
<sequence>MKLKKISFIALLVLAMLLLQPIAVSALSSSDAKQAWHDAKQASVEAQSEHRDAKIEWAADKTEENNQNVIDTGKDALHAALDEVEAWLIWKDLEVAENPDIPVNLKESIQEDVDVNLVKIDELRADVDGVENRFQLGAVFLKMVGSYFELVSDVARNSGFVWVHTANEHADTLEDYESKLREAAEDMDNNDLVIEKLDLAKAEIEDARTNIDNAEEEYEQVSVPGQPLIKFSNGNNYLRIARGNMISAHGYLNEAYGMIVRGGLIK</sequence>
<dbReference type="OrthoDB" id="141602at2157"/>
<organism evidence="2 3">
    <name type="scientific">Methanococcoides methylutens</name>
    <dbReference type="NCBI Taxonomy" id="2226"/>
    <lineage>
        <taxon>Archaea</taxon>
        <taxon>Methanobacteriati</taxon>
        <taxon>Methanobacteriota</taxon>
        <taxon>Stenosarchaea group</taxon>
        <taxon>Methanomicrobia</taxon>
        <taxon>Methanosarcinales</taxon>
        <taxon>Methanosarcinaceae</taxon>
        <taxon>Methanococcoides</taxon>
    </lineage>
</organism>
<protein>
    <submittedName>
        <fullName evidence="2">Uncharacterized protein</fullName>
    </submittedName>
</protein>
<dbReference type="RefSeq" id="WP_048193532.1">
    <property type="nucleotide sequence ID" value="NZ_CAAGSM010000002.1"/>
</dbReference>
<keyword evidence="3" id="KW-1185">Reference proteome</keyword>
<evidence type="ECO:0000313" key="2">
    <source>
        <dbReference type="EMBL" id="KGK99113.1"/>
    </source>
</evidence>
<dbReference type="EMBL" id="JRHO01000009">
    <property type="protein sequence ID" value="KGK99113.1"/>
    <property type="molecule type" value="Genomic_DNA"/>
</dbReference>
<name>A0A099T4Q1_METMT</name>
<evidence type="ECO:0000256" key="1">
    <source>
        <dbReference type="SAM" id="Coils"/>
    </source>
</evidence>
<feature type="coiled-coil region" evidence="1">
    <location>
        <begin position="166"/>
        <end position="217"/>
    </location>
</feature>
<comment type="caution">
    <text evidence="2">The sequence shown here is derived from an EMBL/GenBank/DDBJ whole genome shotgun (WGS) entry which is preliminary data.</text>
</comment>